<protein>
    <submittedName>
        <fullName evidence="2">Uncharacterized protein</fullName>
    </submittedName>
</protein>
<proteinExistence type="predicted"/>
<sequence length="105" mass="11382">MPWPVRLGSADSSGGGGRFCYGTALQAPATLQLLGLFWHLARLSLRASGSSPQHSPTPHTRDSEALRRPQPRPLQVARAGCRGIKNIFNLHQSLADMEQPSEVLV</sequence>
<accession>A0ABN8Z173</accession>
<organism evidence="2 3">
    <name type="scientific">Rangifer tarandus platyrhynchus</name>
    <name type="common">Svalbard reindeer</name>
    <dbReference type="NCBI Taxonomy" id="3082113"/>
    <lineage>
        <taxon>Eukaryota</taxon>
        <taxon>Metazoa</taxon>
        <taxon>Chordata</taxon>
        <taxon>Craniata</taxon>
        <taxon>Vertebrata</taxon>
        <taxon>Euteleostomi</taxon>
        <taxon>Mammalia</taxon>
        <taxon>Eutheria</taxon>
        <taxon>Laurasiatheria</taxon>
        <taxon>Artiodactyla</taxon>
        <taxon>Ruminantia</taxon>
        <taxon>Pecora</taxon>
        <taxon>Cervidae</taxon>
        <taxon>Odocoileinae</taxon>
        <taxon>Rangifer</taxon>
    </lineage>
</organism>
<dbReference type="Proteomes" id="UP001176941">
    <property type="component" value="Chromosome 27"/>
</dbReference>
<dbReference type="EMBL" id="OX459963">
    <property type="protein sequence ID" value="CAI9167484.1"/>
    <property type="molecule type" value="Genomic_DNA"/>
</dbReference>
<evidence type="ECO:0000256" key="1">
    <source>
        <dbReference type="SAM" id="MobiDB-lite"/>
    </source>
</evidence>
<evidence type="ECO:0000313" key="3">
    <source>
        <dbReference type="Proteomes" id="UP001176941"/>
    </source>
</evidence>
<feature type="region of interest" description="Disordered" evidence="1">
    <location>
        <begin position="47"/>
        <end position="72"/>
    </location>
</feature>
<evidence type="ECO:0000313" key="2">
    <source>
        <dbReference type="EMBL" id="CAI9167484.1"/>
    </source>
</evidence>
<keyword evidence="3" id="KW-1185">Reference proteome</keyword>
<reference evidence="2" key="1">
    <citation type="submission" date="2023-04" db="EMBL/GenBank/DDBJ databases">
        <authorList>
            <consortium name="ELIXIR-Norway"/>
        </authorList>
    </citation>
    <scope>NUCLEOTIDE SEQUENCE [LARGE SCALE GENOMIC DNA]</scope>
</reference>
<gene>
    <name evidence="2" type="ORF">MRATA1EN1_LOCUS16446</name>
</gene>
<name>A0ABN8Z173_RANTA</name>